<dbReference type="PANTHER" id="PTHR13847:SF213">
    <property type="entry name" value="DEPENDENT OXIDOREDUCTASE, PUTATIVE-RELATED"/>
    <property type="match status" value="1"/>
</dbReference>
<protein>
    <recommendedName>
        <fullName evidence="1">FAD dependent oxidoreductase domain-containing protein</fullName>
    </recommendedName>
</protein>
<dbReference type="Proteomes" id="UP000027920">
    <property type="component" value="Unassembled WGS sequence"/>
</dbReference>
<dbReference type="EMBL" id="AMGV01000001">
    <property type="protein sequence ID" value="KEF62806.1"/>
    <property type="molecule type" value="Genomic_DNA"/>
</dbReference>
<dbReference type="PANTHER" id="PTHR13847">
    <property type="entry name" value="SARCOSINE DEHYDROGENASE-RELATED"/>
    <property type="match status" value="1"/>
</dbReference>
<dbReference type="OrthoDB" id="512662at2759"/>
<comment type="caution">
    <text evidence="2">The sequence shown here is derived from an EMBL/GenBank/DDBJ whole genome shotgun (WGS) entry which is preliminary data.</text>
</comment>
<evidence type="ECO:0000313" key="2">
    <source>
        <dbReference type="EMBL" id="KEF62806.1"/>
    </source>
</evidence>
<dbReference type="GeneID" id="25275730"/>
<gene>
    <name evidence="2" type="ORF">A1O9_00779</name>
</gene>
<evidence type="ECO:0000259" key="1">
    <source>
        <dbReference type="Pfam" id="PF01266"/>
    </source>
</evidence>
<dbReference type="HOGENOM" id="CLU_022730_2_1_1"/>
<dbReference type="VEuPathDB" id="FungiDB:A1O9_00779"/>
<dbReference type="RefSeq" id="XP_013265396.1">
    <property type="nucleotide sequence ID" value="XM_013409942.1"/>
</dbReference>
<accession>A0A072PSI1</accession>
<evidence type="ECO:0000313" key="3">
    <source>
        <dbReference type="Proteomes" id="UP000027920"/>
    </source>
</evidence>
<reference evidence="2 3" key="1">
    <citation type="submission" date="2013-03" db="EMBL/GenBank/DDBJ databases">
        <title>The Genome Sequence of Exophiala aquamarina CBS 119918.</title>
        <authorList>
            <consortium name="The Broad Institute Genomics Platform"/>
            <person name="Cuomo C."/>
            <person name="de Hoog S."/>
            <person name="Gorbushina A."/>
            <person name="Walker B."/>
            <person name="Young S.K."/>
            <person name="Zeng Q."/>
            <person name="Gargeya S."/>
            <person name="Fitzgerald M."/>
            <person name="Haas B."/>
            <person name="Abouelleil A."/>
            <person name="Allen A.W."/>
            <person name="Alvarado L."/>
            <person name="Arachchi H.M."/>
            <person name="Berlin A.M."/>
            <person name="Chapman S.B."/>
            <person name="Gainer-Dewar J."/>
            <person name="Goldberg J."/>
            <person name="Griggs A."/>
            <person name="Gujja S."/>
            <person name="Hansen M."/>
            <person name="Howarth C."/>
            <person name="Imamovic A."/>
            <person name="Ireland A."/>
            <person name="Larimer J."/>
            <person name="McCowan C."/>
            <person name="Murphy C."/>
            <person name="Pearson M."/>
            <person name="Poon T.W."/>
            <person name="Priest M."/>
            <person name="Roberts A."/>
            <person name="Saif S."/>
            <person name="Shea T."/>
            <person name="Sisk P."/>
            <person name="Sykes S."/>
            <person name="Wortman J."/>
            <person name="Nusbaum C."/>
            <person name="Birren B."/>
        </authorList>
    </citation>
    <scope>NUCLEOTIDE SEQUENCE [LARGE SCALE GENOMIC DNA]</scope>
    <source>
        <strain evidence="2 3">CBS 119918</strain>
    </source>
</reference>
<keyword evidence="3" id="KW-1185">Reference proteome</keyword>
<organism evidence="2 3">
    <name type="scientific">Exophiala aquamarina CBS 119918</name>
    <dbReference type="NCBI Taxonomy" id="1182545"/>
    <lineage>
        <taxon>Eukaryota</taxon>
        <taxon>Fungi</taxon>
        <taxon>Dikarya</taxon>
        <taxon>Ascomycota</taxon>
        <taxon>Pezizomycotina</taxon>
        <taxon>Eurotiomycetes</taxon>
        <taxon>Chaetothyriomycetidae</taxon>
        <taxon>Chaetothyriales</taxon>
        <taxon>Herpotrichiellaceae</taxon>
        <taxon>Exophiala</taxon>
    </lineage>
</organism>
<dbReference type="GO" id="GO:0005737">
    <property type="term" value="C:cytoplasm"/>
    <property type="evidence" value="ECO:0007669"/>
    <property type="project" value="TreeGrafter"/>
</dbReference>
<dbReference type="Pfam" id="PF01266">
    <property type="entry name" value="DAO"/>
    <property type="match status" value="1"/>
</dbReference>
<proteinExistence type="predicted"/>
<dbReference type="Gene3D" id="3.50.50.60">
    <property type="entry name" value="FAD/NAD(P)-binding domain"/>
    <property type="match status" value="1"/>
</dbReference>
<feature type="domain" description="FAD dependent oxidoreductase" evidence="1">
    <location>
        <begin position="50"/>
        <end position="440"/>
    </location>
</feature>
<name>A0A072PSI1_9EURO</name>
<dbReference type="InterPro" id="IPR036188">
    <property type="entry name" value="FAD/NAD-bd_sf"/>
</dbReference>
<dbReference type="InterPro" id="IPR006076">
    <property type="entry name" value="FAD-dep_OxRdtase"/>
</dbReference>
<sequence>MATPEVLQTLAARLHKDPGFPVPNATSAFWQEPPHAFANQQSEQLPTEADVVVIGSGITGISIALHLSRIDPSLKVVMLEARSAISGATGRNGGHIKTVPFADYGSLKAGVGREAAIKITKFRLAHLDALINEAELLGEAGEVGLVRRVQALCGVYDDGAWENSKKQLEEWLDDFPEERKNWTAHEGEEELKQLGLINASGCIIGPAGAGWPYRFLGVVLSKLMQEEHVTLETNTSAKGVERTQSTTHPYQVQTSRGNISAKHVVHATNGYVAHLLPSLRGAVWPLRGQMTVQSMPPEFPRVGGSRSWSAIYAKGFDYITQSPGEDGSLYFGGGFGQGGLENEEDIGNSDDSQPSIYPLRHLEAAPAKVFAHAEGAQVEKQWTGVMGFTGDYMPLVDRLSADVSGRQNCDPAVGGEWIAAGFNGYGMVHSWLSGKALANMLTGNEEEILDWFPRDEFACGRDRLQHLVDEPLKHFFG</sequence>
<dbReference type="Gene3D" id="3.30.9.10">
    <property type="entry name" value="D-Amino Acid Oxidase, subunit A, domain 2"/>
    <property type="match status" value="1"/>
</dbReference>
<dbReference type="SUPFAM" id="SSF51905">
    <property type="entry name" value="FAD/NAD(P)-binding domain"/>
    <property type="match status" value="1"/>
</dbReference>
<dbReference type="STRING" id="1182545.A0A072PSI1"/>
<dbReference type="AlphaFoldDB" id="A0A072PSI1"/>